<dbReference type="GO" id="GO:0008982">
    <property type="term" value="F:protein-N(PI)-phosphohistidine-sugar phosphotransferase activity"/>
    <property type="evidence" value="ECO:0007669"/>
    <property type="project" value="InterPro"/>
</dbReference>
<dbReference type="InterPro" id="IPR051819">
    <property type="entry name" value="PTS_sugar-specific_EIIB"/>
</dbReference>
<name>A0A1S8MAJ1_9CLOT</name>
<keyword evidence="8" id="KW-1185">Reference proteome</keyword>
<keyword evidence="4 7" id="KW-0808">Transferase</keyword>
<gene>
    <name evidence="7" type="primary">celA_1</name>
    <name evidence="7" type="ORF">CROST_006740</name>
</gene>
<evidence type="ECO:0000256" key="6">
    <source>
        <dbReference type="ARBA" id="ARBA00022777"/>
    </source>
</evidence>
<accession>A0A1S8MAJ1</accession>
<dbReference type="Gene3D" id="3.40.50.2300">
    <property type="match status" value="1"/>
</dbReference>
<keyword evidence="5" id="KW-0598">Phosphotransferase system</keyword>
<dbReference type="RefSeq" id="WP_077833468.1">
    <property type="nucleotide sequence ID" value="NZ_CP096983.1"/>
</dbReference>
<dbReference type="GO" id="GO:0016301">
    <property type="term" value="F:kinase activity"/>
    <property type="evidence" value="ECO:0007669"/>
    <property type="project" value="UniProtKB-KW"/>
</dbReference>
<dbReference type="Pfam" id="PF02302">
    <property type="entry name" value="PTS_IIB"/>
    <property type="match status" value="1"/>
</dbReference>
<evidence type="ECO:0000256" key="2">
    <source>
        <dbReference type="ARBA" id="ARBA00022553"/>
    </source>
</evidence>
<dbReference type="Proteomes" id="UP000190951">
    <property type="component" value="Chromosome"/>
</dbReference>
<dbReference type="KEGG" id="crw:CROST_006740"/>
<evidence type="ECO:0000256" key="1">
    <source>
        <dbReference type="ARBA" id="ARBA00022448"/>
    </source>
</evidence>
<dbReference type="STRING" id="84029.CROST_23180"/>
<dbReference type="CDD" id="cd05564">
    <property type="entry name" value="PTS_IIB_chitobiose_lichenan"/>
    <property type="match status" value="1"/>
</dbReference>
<keyword evidence="2" id="KW-0597">Phosphoprotein</keyword>
<dbReference type="InterPro" id="IPR013012">
    <property type="entry name" value="PTS_EIIB_3"/>
</dbReference>
<sequence length="102" mass="11056">MVRILLFCSAGMSTSMLVTKMKKAAAAKNIEAFIEAYPQAQMADYADKADIALLGPQVKFLLPKAKGIFEPKGVPVEVINSADYGMLNGEKVLSHVLKVLEK</sequence>
<proteinExistence type="predicted"/>
<dbReference type="InterPro" id="IPR003501">
    <property type="entry name" value="PTS_EIIB_2/3"/>
</dbReference>
<evidence type="ECO:0000256" key="3">
    <source>
        <dbReference type="ARBA" id="ARBA00022597"/>
    </source>
</evidence>
<dbReference type="PANTHER" id="PTHR34581">
    <property type="entry name" value="PTS SYSTEM N,N'-DIACETYLCHITOBIOSE-SPECIFIC EIIB COMPONENT"/>
    <property type="match status" value="1"/>
</dbReference>
<dbReference type="PANTHER" id="PTHR34581:SF2">
    <property type="entry name" value="PTS SYSTEM N,N'-DIACETYLCHITOBIOSE-SPECIFIC EIIB COMPONENT"/>
    <property type="match status" value="1"/>
</dbReference>
<dbReference type="AlphaFoldDB" id="A0A1S8MAJ1"/>
<keyword evidence="3" id="KW-0762">Sugar transport</keyword>
<organism evidence="7 8">
    <name type="scientific">Clostridium felsineum</name>
    <dbReference type="NCBI Taxonomy" id="36839"/>
    <lineage>
        <taxon>Bacteria</taxon>
        <taxon>Bacillati</taxon>
        <taxon>Bacillota</taxon>
        <taxon>Clostridia</taxon>
        <taxon>Eubacteriales</taxon>
        <taxon>Clostridiaceae</taxon>
        <taxon>Clostridium</taxon>
    </lineage>
</organism>
<dbReference type="SUPFAM" id="SSF52794">
    <property type="entry name" value="PTS system IIB component-like"/>
    <property type="match status" value="1"/>
</dbReference>
<dbReference type="EMBL" id="CP096983">
    <property type="protein sequence ID" value="URZ09966.1"/>
    <property type="molecule type" value="Genomic_DNA"/>
</dbReference>
<reference evidence="7 8" key="1">
    <citation type="submission" date="2022-04" db="EMBL/GenBank/DDBJ databases">
        <title>Genome sequence of C. roseum typestrain.</title>
        <authorList>
            <person name="Poehlein A."/>
            <person name="Schoch T."/>
            <person name="Duerre P."/>
            <person name="Daniel R."/>
        </authorList>
    </citation>
    <scope>NUCLEOTIDE SEQUENCE [LARGE SCALE GENOMIC DNA]</scope>
    <source>
        <strain evidence="7 8">DSM 7320</strain>
    </source>
</reference>
<evidence type="ECO:0000256" key="5">
    <source>
        <dbReference type="ARBA" id="ARBA00022683"/>
    </source>
</evidence>
<evidence type="ECO:0000313" key="7">
    <source>
        <dbReference type="EMBL" id="URZ09966.1"/>
    </source>
</evidence>
<evidence type="ECO:0000313" key="8">
    <source>
        <dbReference type="Proteomes" id="UP000190951"/>
    </source>
</evidence>
<dbReference type="InterPro" id="IPR036095">
    <property type="entry name" value="PTS_EIIB-like_sf"/>
</dbReference>
<dbReference type="GO" id="GO:0009401">
    <property type="term" value="P:phosphoenolpyruvate-dependent sugar phosphotransferase system"/>
    <property type="evidence" value="ECO:0007669"/>
    <property type="project" value="UniProtKB-KW"/>
</dbReference>
<dbReference type="EC" id="2.7.1.205" evidence="7"/>
<keyword evidence="6" id="KW-0418">Kinase</keyword>
<dbReference type="PROSITE" id="PS51100">
    <property type="entry name" value="PTS_EIIB_TYPE_3"/>
    <property type="match status" value="1"/>
</dbReference>
<protein>
    <submittedName>
        <fullName evidence="7">PTS system cellobiose-specific EIIB component</fullName>
        <ecNumber evidence="7">2.7.1.205</ecNumber>
    </submittedName>
</protein>
<keyword evidence="1" id="KW-0813">Transport</keyword>
<evidence type="ECO:0000256" key="4">
    <source>
        <dbReference type="ARBA" id="ARBA00022679"/>
    </source>
</evidence>